<organism evidence="8 9">
    <name type="scientific">Galbibacter pacificus</name>
    <dbReference type="NCBI Taxonomy" id="2996052"/>
    <lineage>
        <taxon>Bacteria</taxon>
        <taxon>Pseudomonadati</taxon>
        <taxon>Bacteroidota</taxon>
        <taxon>Flavobacteriia</taxon>
        <taxon>Flavobacteriales</taxon>
        <taxon>Flavobacteriaceae</taxon>
        <taxon>Galbibacter</taxon>
    </lineage>
</organism>
<dbReference type="SUPFAM" id="SSF48452">
    <property type="entry name" value="TPR-like"/>
    <property type="match status" value="1"/>
</dbReference>
<dbReference type="EMBL" id="JAPMUA010000003">
    <property type="protein sequence ID" value="MDG3585976.1"/>
    <property type="molecule type" value="Genomic_DNA"/>
</dbReference>
<comment type="caution">
    <text evidence="8">The sequence shown here is derived from an EMBL/GenBank/DDBJ whole genome shotgun (WGS) entry which is preliminary data.</text>
</comment>
<comment type="catalytic activity">
    <reaction evidence="1">
        <text>ATP + protein L-histidine = ADP + protein N-phospho-L-histidine.</text>
        <dbReference type="EC" id="2.7.13.3"/>
    </reaction>
</comment>
<reference evidence="8" key="1">
    <citation type="submission" date="2022-11" db="EMBL/GenBank/DDBJ databases">
        <title>High-quality draft genome sequence of Galbibacter sp. strain CMA-7.</title>
        <authorList>
            <person name="Wei L."/>
            <person name="Dong C."/>
            <person name="Shao Z."/>
        </authorList>
    </citation>
    <scope>NUCLEOTIDE SEQUENCE</scope>
    <source>
        <strain evidence="8">CMA-7</strain>
    </source>
</reference>
<dbReference type="RefSeq" id="WP_277900109.1">
    <property type="nucleotide sequence ID" value="NZ_JAPMUA010000003.1"/>
</dbReference>
<dbReference type="Gene3D" id="1.25.40.10">
    <property type="entry name" value="Tetratricopeptide repeat domain"/>
    <property type="match status" value="1"/>
</dbReference>
<evidence type="ECO:0000256" key="4">
    <source>
        <dbReference type="ARBA" id="ARBA00022777"/>
    </source>
</evidence>
<feature type="transmembrane region" description="Helical" evidence="6">
    <location>
        <begin position="414"/>
        <end position="432"/>
    </location>
</feature>
<keyword evidence="4" id="KW-0418">Kinase</keyword>
<dbReference type="Proteomes" id="UP001153642">
    <property type="component" value="Unassembled WGS sequence"/>
</dbReference>
<evidence type="ECO:0000313" key="9">
    <source>
        <dbReference type="Proteomes" id="UP001153642"/>
    </source>
</evidence>
<keyword evidence="6" id="KW-0812">Transmembrane</keyword>
<protein>
    <recommendedName>
        <fullName evidence="2">histidine kinase</fullName>
        <ecNumber evidence="2">2.7.13.3</ecNumber>
    </recommendedName>
</protein>
<dbReference type="Gene3D" id="1.20.5.1930">
    <property type="match status" value="1"/>
</dbReference>
<gene>
    <name evidence="8" type="ORF">OSR52_08840</name>
</gene>
<proteinExistence type="predicted"/>
<dbReference type="InterPro" id="IPR011990">
    <property type="entry name" value="TPR-like_helical_dom_sf"/>
</dbReference>
<dbReference type="InterPro" id="IPR050482">
    <property type="entry name" value="Sensor_HK_TwoCompSys"/>
</dbReference>
<keyword evidence="5" id="KW-0902">Two-component regulatory system</keyword>
<evidence type="ECO:0000256" key="6">
    <source>
        <dbReference type="SAM" id="Phobius"/>
    </source>
</evidence>
<keyword evidence="6" id="KW-1133">Transmembrane helix</keyword>
<dbReference type="SUPFAM" id="SSF55874">
    <property type="entry name" value="ATPase domain of HSP90 chaperone/DNA topoisomerase II/histidine kinase"/>
    <property type="match status" value="1"/>
</dbReference>
<dbReference type="EC" id="2.7.13.3" evidence="2"/>
<dbReference type="PANTHER" id="PTHR24421">
    <property type="entry name" value="NITRATE/NITRITE SENSOR PROTEIN NARX-RELATED"/>
    <property type="match status" value="1"/>
</dbReference>
<name>A0ABT6FRT2_9FLAO</name>
<evidence type="ECO:0000256" key="5">
    <source>
        <dbReference type="ARBA" id="ARBA00023012"/>
    </source>
</evidence>
<evidence type="ECO:0000256" key="2">
    <source>
        <dbReference type="ARBA" id="ARBA00012438"/>
    </source>
</evidence>
<dbReference type="PANTHER" id="PTHR24421:SF10">
    <property type="entry name" value="NITRATE_NITRITE SENSOR PROTEIN NARQ"/>
    <property type="match status" value="1"/>
</dbReference>
<keyword evidence="3" id="KW-0808">Transferase</keyword>
<feature type="domain" description="Histidine kinase/HSP90-like ATPase" evidence="7">
    <location>
        <begin position="557"/>
        <end position="647"/>
    </location>
</feature>
<evidence type="ECO:0000259" key="7">
    <source>
        <dbReference type="Pfam" id="PF02518"/>
    </source>
</evidence>
<dbReference type="Pfam" id="PF02518">
    <property type="entry name" value="HATPase_c"/>
    <property type="match status" value="1"/>
</dbReference>
<evidence type="ECO:0000256" key="3">
    <source>
        <dbReference type="ARBA" id="ARBA00022679"/>
    </source>
</evidence>
<evidence type="ECO:0000256" key="1">
    <source>
        <dbReference type="ARBA" id="ARBA00000085"/>
    </source>
</evidence>
<keyword evidence="9" id="KW-1185">Reference proteome</keyword>
<dbReference type="InterPro" id="IPR036890">
    <property type="entry name" value="HATPase_C_sf"/>
</dbReference>
<sequence length="648" mass="74048">MPSQIPIEQFRLSVEEIKSGKVIDNEGDARSFEEYLSIAKKNEDWEAAIVIQNALANYDIYYRMNHKAVYDSLKNFKQHLPKIHNIQQVAKYYIAYAEAATYLQKYHASLEILEQAMSHLEPKRDSVISAYAYIYLKAGENSSKINSLIASVTYFKKASEIFLQQKDTISFLWSQNGLSRLLGNNGLFNEADEARTPIFLWSDKIDEVEVVVMAHITAAIEATTQHQSDKELYHVRQALLLKDQMTSNAKNIIAILTSACATYVFARQNLLDESDHHLKKMIALMEGEQGSTFLKTYYSLARAQNAFAHKDYKNSNGYLLAVLENVKQSKEPENILAFEYLLAQNYQETGDLGSSLMHYKNYIKLKDSIEKSTSRKRFAYVQSQFEMQKKDLEISEQKQYISLLGAKNKLKSQWILIGGICLVSIFSVIYLLRSRAFQKHNQRLQKAFYENMLLSIEKERESIAGDLHDSIGQNLLIIKNKFLSKDENEDVSIVDNTIKGIRDISQDLHPYKFEKIGLIQSLKDTIKVLQENTVIFFSEQIDQKENIGRNLCKEKHLHVFRIIQEALNNVIKHSEAKACSLVVNSEVDAINFIVKDNGKGFVSPKRTDVNNSLGMRTMRGRAMAIGASFKITSIVNEGTIVHLKIPKK</sequence>
<keyword evidence="6" id="KW-0472">Membrane</keyword>
<dbReference type="Gene3D" id="3.30.565.10">
    <property type="entry name" value="Histidine kinase-like ATPase, C-terminal domain"/>
    <property type="match status" value="1"/>
</dbReference>
<dbReference type="InterPro" id="IPR003594">
    <property type="entry name" value="HATPase_dom"/>
</dbReference>
<dbReference type="CDD" id="cd16917">
    <property type="entry name" value="HATPase_UhpB-NarQ-NarX-like"/>
    <property type="match status" value="1"/>
</dbReference>
<accession>A0ABT6FRT2</accession>
<evidence type="ECO:0000313" key="8">
    <source>
        <dbReference type="EMBL" id="MDG3585976.1"/>
    </source>
</evidence>